<dbReference type="AlphaFoldDB" id="A0A5J4NAZ8"/>
<reference evidence="3 4" key="1">
    <citation type="journal article" date="2019" name="Gigascience">
        <title>Whole-genome sequence of the oriental lung fluke Paragonimus westermani.</title>
        <authorList>
            <person name="Oey H."/>
            <person name="Zakrzewski M."/>
            <person name="Narain K."/>
            <person name="Devi K.R."/>
            <person name="Agatsuma T."/>
            <person name="Nawaratna S."/>
            <person name="Gobert G.N."/>
            <person name="Jones M.K."/>
            <person name="Ragan M.A."/>
            <person name="McManus D.P."/>
            <person name="Krause L."/>
        </authorList>
    </citation>
    <scope>NUCLEOTIDE SEQUENCE [LARGE SCALE GENOMIC DNA]</scope>
    <source>
        <strain evidence="3 4">IND2009</strain>
    </source>
</reference>
<dbReference type="InterPro" id="IPR011992">
    <property type="entry name" value="EF-hand-dom_pair"/>
</dbReference>
<dbReference type="InterPro" id="IPR002048">
    <property type="entry name" value="EF_hand_dom"/>
</dbReference>
<dbReference type="Gene3D" id="1.10.238.10">
    <property type="entry name" value="EF-hand"/>
    <property type="match status" value="1"/>
</dbReference>
<dbReference type="InterPro" id="IPR018247">
    <property type="entry name" value="EF_Hand_1_Ca_BS"/>
</dbReference>
<comment type="caution">
    <text evidence="3">The sequence shown here is derived from an EMBL/GenBank/DDBJ whole genome shotgun (WGS) entry which is preliminary data.</text>
</comment>
<gene>
    <name evidence="3" type="ORF">DEA37_0007476</name>
</gene>
<proteinExistence type="predicted"/>
<evidence type="ECO:0000313" key="3">
    <source>
        <dbReference type="EMBL" id="KAA3672613.1"/>
    </source>
</evidence>
<keyword evidence="4" id="KW-1185">Reference proteome</keyword>
<feature type="non-terminal residue" evidence="3">
    <location>
        <position position="81"/>
    </location>
</feature>
<dbReference type="SUPFAM" id="SSF47473">
    <property type="entry name" value="EF-hand"/>
    <property type="match status" value="1"/>
</dbReference>
<organism evidence="3 4">
    <name type="scientific">Paragonimus westermani</name>
    <dbReference type="NCBI Taxonomy" id="34504"/>
    <lineage>
        <taxon>Eukaryota</taxon>
        <taxon>Metazoa</taxon>
        <taxon>Spiralia</taxon>
        <taxon>Lophotrochozoa</taxon>
        <taxon>Platyhelminthes</taxon>
        <taxon>Trematoda</taxon>
        <taxon>Digenea</taxon>
        <taxon>Plagiorchiida</taxon>
        <taxon>Troglotremata</taxon>
        <taxon>Troglotrematidae</taxon>
        <taxon>Paragonimus</taxon>
    </lineage>
</organism>
<protein>
    <recommendedName>
        <fullName evidence="2">EF-hand domain-containing protein</fullName>
    </recommendedName>
</protein>
<dbReference type="PROSITE" id="PS50222">
    <property type="entry name" value="EF_HAND_2"/>
    <property type="match status" value="1"/>
</dbReference>
<accession>A0A5J4NAZ8</accession>
<dbReference type="EMBL" id="QNGE01004716">
    <property type="protein sequence ID" value="KAA3672613.1"/>
    <property type="molecule type" value="Genomic_DNA"/>
</dbReference>
<dbReference type="Pfam" id="PF13499">
    <property type="entry name" value="EF-hand_7"/>
    <property type="match status" value="1"/>
</dbReference>
<dbReference type="SMART" id="SM00054">
    <property type="entry name" value="EFh"/>
    <property type="match status" value="2"/>
</dbReference>
<dbReference type="CDD" id="cd00051">
    <property type="entry name" value="EFh"/>
    <property type="match status" value="1"/>
</dbReference>
<evidence type="ECO:0000256" key="1">
    <source>
        <dbReference type="ARBA" id="ARBA00022837"/>
    </source>
</evidence>
<feature type="domain" description="EF-hand" evidence="2">
    <location>
        <begin position="49"/>
        <end position="81"/>
    </location>
</feature>
<evidence type="ECO:0000259" key="2">
    <source>
        <dbReference type="PROSITE" id="PS50222"/>
    </source>
</evidence>
<sequence length="81" mass="9061">ETLTDHLTGQLPRLKSVSSLEDRYATLDLNADGVISREEYLADLQRNNLSSSLVDAFMATYDLNGDGVVTRREFLKVLTDL</sequence>
<feature type="non-terminal residue" evidence="3">
    <location>
        <position position="1"/>
    </location>
</feature>
<keyword evidence="1" id="KW-0106">Calcium</keyword>
<dbReference type="GO" id="GO:0005509">
    <property type="term" value="F:calcium ion binding"/>
    <property type="evidence" value="ECO:0007669"/>
    <property type="project" value="InterPro"/>
</dbReference>
<evidence type="ECO:0000313" key="4">
    <source>
        <dbReference type="Proteomes" id="UP000324629"/>
    </source>
</evidence>
<dbReference type="PROSITE" id="PS00018">
    <property type="entry name" value="EF_HAND_1"/>
    <property type="match status" value="1"/>
</dbReference>
<dbReference type="Proteomes" id="UP000324629">
    <property type="component" value="Unassembled WGS sequence"/>
</dbReference>
<name>A0A5J4NAZ8_9TREM</name>